<comment type="caution">
    <text evidence="8">The sequence shown here is derived from an EMBL/GenBank/DDBJ whole genome shotgun (WGS) entry which is preliminary data.</text>
</comment>
<dbReference type="GO" id="GO:0008360">
    <property type="term" value="P:regulation of cell shape"/>
    <property type="evidence" value="ECO:0007669"/>
    <property type="project" value="UniProtKB-UniRule"/>
</dbReference>
<proteinExistence type="predicted"/>
<dbReference type="Gene3D" id="2.40.440.10">
    <property type="entry name" value="L,D-transpeptidase catalytic domain-like"/>
    <property type="match status" value="1"/>
</dbReference>
<evidence type="ECO:0000313" key="9">
    <source>
        <dbReference type="Proteomes" id="UP000176424"/>
    </source>
</evidence>
<dbReference type="SUPFAM" id="SSF141523">
    <property type="entry name" value="L,D-transpeptidase catalytic domain-like"/>
    <property type="match status" value="1"/>
</dbReference>
<evidence type="ECO:0000256" key="3">
    <source>
        <dbReference type="ARBA" id="ARBA00022960"/>
    </source>
</evidence>
<dbReference type="Proteomes" id="UP000176424">
    <property type="component" value="Unassembled WGS sequence"/>
</dbReference>
<dbReference type="Pfam" id="PF03734">
    <property type="entry name" value="YkuD"/>
    <property type="match status" value="1"/>
</dbReference>
<dbReference type="CDD" id="cd16913">
    <property type="entry name" value="YkuD_like"/>
    <property type="match status" value="1"/>
</dbReference>
<dbReference type="PANTHER" id="PTHR30582">
    <property type="entry name" value="L,D-TRANSPEPTIDASE"/>
    <property type="match status" value="1"/>
</dbReference>
<keyword evidence="5 6" id="KW-0961">Cell wall biogenesis/degradation</keyword>
<accession>A0A1F4ZPG5</accession>
<dbReference type="GO" id="GO:0071555">
    <property type="term" value="P:cell wall organization"/>
    <property type="evidence" value="ECO:0007669"/>
    <property type="project" value="UniProtKB-UniRule"/>
</dbReference>
<dbReference type="STRING" id="1797263.A2397_05505"/>
<evidence type="ECO:0000259" key="7">
    <source>
        <dbReference type="PROSITE" id="PS52029"/>
    </source>
</evidence>
<dbReference type="GO" id="GO:0005576">
    <property type="term" value="C:extracellular region"/>
    <property type="evidence" value="ECO:0007669"/>
    <property type="project" value="TreeGrafter"/>
</dbReference>
<keyword evidence="2" id="KW-0808">Transferase</keyword>
<evidence type="ECO:0000256" key="5">
    <source>
        <dbReference type="ARBA" id="ARBA00023316"/>
    </source>
</evidence>
<sequence length="206" mass="22715">MLVSVGFPLALNKFLSSQTIPGCPAMDLSGGVDPSQTVAIWQDQTVTPPKSLTMVLGGKDRRVLGTTSAAKWIEIDLTAQRLTAHQGDEVFLESPISSGLWNRTPVGEFEIYYKITSTKMEGGSRLNKTYYYLPNVPFSMFFFGDFGIHGTYWHSNFGTPMSHGCVNAPTGVAEKLFYWSGPHIEGKDTIVRSDQDNPGTKVVIHY</sequence>
<dbReference type="InterPro" id="IPR038063">
    <property type="entry name" value="Transpep_catalytic_dom"/>
</dbReference>
<dbReference type="GO" id="GO:0016740">
    <property type="term" value="F:transferase activity"/>
    <property type="evidence" value="ECO:0007669"/>
    <property type="project" value="UniProtKB-KW"/>
</dbReference>
<dbReference type="InterPro" id="IPR050979">
    <property type="entry name" value="LD-transpeptidase"/>
</dbReference>
<feature type="active site" description="Proton donor/acceptor" evidence="6">
    <location>
        <position position="149"/>
    </location>
</feature>
<dbReference type="GO" id="GO:0018104">
    <property type="term" value="P:peptidoglycan-protein cross-linking"/>
    <property type="evidence" value="ECO:0007669"/>
    <property type="project" value="TreeGrafter"/>
</dbReference>
<dbReference type="InterPro" id="IPR005490">
    <property type="entry name" value="LD_TPept_cat_dom"/>
</dbReference>
<dbReference type="GO" id="GO:0071972">
    <property type="term" value="F:peptidoglycan L,D-transpeptidase activity"/>
    <property type="evidence" value="ECO:0007669"/>
    <property type="project" value="TreeGrafter"/>
</dbReference>
<feature type="domain" description="L,D-TPase catalytic" evidence="7">
    <location>
        <begin position="71"/>
        <end position="205"/>
    </location>
</feature>
<evidence type="ECO:0000313" key="8">
    <source>
        <dbReference type="EMBL" id="OGD08242.1"/>
    </source>
</evidence>
<reference evidence="8 9" key="1">
    <citation type="journal article" date="2016" name="Nat. Commun.">
        <title>Thousands of microbial genomes shed light on interconnected biogeochemical processes in an aquifer system.</title>
        <authorList>
            <person name="Anantharaman K."/>
            <person name="Brown C.T."/>
            <person name="Hug L.A."/>
            <person name="Sharon I."/>
            <person name="Castelle C.J."/>
            <person name="Probst A.J."/>
            <person name="Thomas B.C."/>
            <person name="Singh A."/>
            <person name="Wilkins M.J."/>
            <person name="Karaoz U."/>
            <person name="Brodie E.L."/>
            <person name="Williams K.H."/>
            <person name="Hubbard S.S."/>
            <person name="Banfield J.F."/>
        </authorList>
    </citation>
    <scope>NUCLEOTIDE SEQUENCE [LARGE SCALE GENOMIC DNA]</scope>
</reference>
<evidence type="ECO:0000256" key="2">
    <source>
        <dbReference type="ARBA" id="ARBA00022679"/>
    </source>
</evidence>
<evidence type="ECO:0000256" key="6">
    <source>
        <dbReference type="PROSITE-ProRule" id="PRU01373"/>
    </source>
</evidence>
<dbReference type="EMBL" id="MEXR01000061">
    <property type="protein sequence ID" value="OGD08242.1"/>
    <property type="molecule type" value="Genomic_DNA"/>
</dbReference>
<comment type="pathway">
    <text evidence="1 6">Cell wall biogenesis; peptidoglycan biosynthesis.</text>
</comment>
<protein>
    <recommendedName>
        <fullName evidence="7">L,D-TPase catalytic domain-containing protein</fullName>
    </recommendedName>
</protein>
<evidence type="ECO:0000256" key="1">
    <source>
        <dbReference type="ARBA" id="ARBA00004752"/>
    </source>
</evidence>
<dbReference type="PANTHER" id="PTHR30582:SF2">
    <property type="entry name" value="L,D-TRANSPEPTIDASE YCIB-RELATED"/>
    <property type="match status" value="1"/>
</dbReference>
<gene>
    <name evidence="8" type="ORF">A2397_05505</name>
</gene>
<dbReference type="UniPathway" id="UPA00219"/>
<keyword evidence="4 6" id="KW-0573">Peptidoglycan synthesis</keyword>
<name>A0A1F4ZPG5_9BACT</name>
<feature type="active site" description="Nucleophile" evidence="6">
    <location>
        <position position="165"/>
    </location>
</feature>
<dbReference type="AlphaFoldDB" id="A0A1F4ZPG5"/>
<organism evidence="8 9">
    <name type="scientific">Candidatus Amesbacteria bacterium RIFOXYB1_FULL_44_23</name>
    <dbReference type="NCBI Taxonomy" id="1797263"/>
    <lineage>
        <taxon>Bacteria</taxon>
        <taxon>Candidatus Amesiibacteriota</taxon>
    </lineage>
</organism>
<evidence type="ECO:0000256" key="4">
    <source>
        <dbReference type="ARBA" id="ARBA00022984"/>
    </source>
</evidence>
<dbReference type="PROSITE" id="PS52029">
    <property type="entry name" value="LD_TPASE"/>
    <property type="match status" value="1"/>
</dbReference>
<keyword evidence="3 6" id="KW-0133">Cell shape</keyword>